<protein>
    <submittedName>
        <fullName evidence="1">Uncharacterized protein</fullName>
    </submittedName>
</protein>
<dbReference type="EMBL" id="JBHUHQ010000012">
    <property type="protein sequence ID" value="MFD2043873.1"/>
    <property type="molecule type" value="Genomic_DNA"/>
</dbReference>
<name>A0ABW4VZT7_9BACI</name>
<keyword evidence="2" id="KW-1185">Reference proteome</keyword>
<dbReference type="RefSeq" id="WP_377555960.1">
    <property type="nucleotide sequence ID" value="NZ_JBHUHQ010000012.1"/>
</dbReference>
<gene>
    <name evidence="1" type="ORF">ACFSJF_06345</name>
</gene>
<reference evidence="2" key="1">
    <citation type="journal article" date="2019" name="Int. J. Syst. Evol. Microbiol.">
        <title>The Global Catalogue of Microorganisms (GCM) 10K type strain sequencing project: providing services to taxonomists for standard genome sequencing and annotation.</title>
        <authorList>
            <consortium name="The Broad Institute Genomics Platform"/>
            <consortium name="The Broad Institute Genome Sequencing Center for Infectious Disease"/>
            <person name="Wu L."/>
            <person name="Ma J."/>
        </authorList>
    </citation>
    <scope>NUCLEOTIDE SEQUENCE [LARGE SCALE GENOMIC DNA]</scope>
    <source>
        <strain evidence="2">R28</strain>
    </source>
</reference>
<dbReference type="Proteomes" id="UP001597383">
    <property type="component" value="Unassembled WGS sequence"/>
</dbReference>
<comment type="caution">
    <text evidence="1">The sequence shown here is derived from an EMBL/GenBank/DDBJ whole genome shotgun (WGS) entry which is preliminary data.</text>
</comment>
<evidence type="ECO:0000313" key="1">
    <source>
        <dbReference type="EMBL" id="MFD2043873.1"/>
    </source>
</evidence>
<evidence type="ECO:0000313" key="2">
    <source>
        <dbReference type="Proteomes" id="UP001597383"/>
    </source>
</evidence>
<accession>A0ABW4VZT7</accession>
<sequence length="117" mass="13214">MKRKSVFIFGITGVLALSIGFMKDLDSTEVLVNEQPISESVFIGQADIDDGDQYKAVTKEEQEMRENNLIDERDYSTVITAKEQKMVENSTALSGFVPQENGPGFFFKKENKAVYNY</sequence>
<proteinExistence type="predicted"/>
<organism evidence="1 2">
    <name type="scientific">Ornithinibacillus salinisoli</name>
    <dbReference type="NCBI Taxonomy" id="1848459"/>
    <lineage>
        <taxon>Bacteria</taxon>
        <taxon>Bacillati</taxon>
        <taxon>Bacillota</taxon>
        <taxon>Bacilli</taxon>
        <taxon>Bacillales</taxon>
        <taxon>Bacillaceae</taxon>
        <taxon>Ornithinibacillus</taxon>
    </lineage>
</organism>